<dbReference type="Gene3D" id="2.30.30.100">
    <property type="match status" value="1"/>
</dbReference>
<evidence type="ECO:0000256" key="1">
    <source>
        <dbReference type="ARBA" id="ARBA00022598"/>
    </source>
</evidence>
<evidence type="ECO:0000313" key="7">
    <source>
        <dbReference type="EMBL" id="KZU01618.1"/>
    </source>
</evidence>
<dbReference type="InterPro" id="IPR036390">
    <property type="entry name" value="WH_DNA-bd_sf"/>
</dbReference>
<dbReference type="InterPro" id="IPR004408">
    <property type="entry name" value="Biotin_CoA_COase_ligase"/>
</dbReference>
<dbReference type="GO" id="GO:0016740">
    <property type="term" value="F:transferase activity"/>
    <property type="evidence" value="ECO:0007669"/>
    <property type="project" value="UniProtKB-ARBA"/>
</dbReference>
<comment type="function">
    <text evidence="5">Acts both as a biotin--[acetyl-CoA-carboxylase] ligase and a repressor.</text>
</comment>
<feature type="DNA-binding region" description="H-T-H motif" evidence="5">
    <location>
        <begin position="26"/>
        <end position="45"/>
    </location>
</feature>
<comment type="catalytic activity">
    <reaction evidence="5">
        <text>biotin + L-lysyl-[protein] + ATP = N(6)-biotinyl-L-lysyl-[protein] + AMP + diphosphate + H(+)</text>
        <dbReference type="Rhea" id="RHEA:11756"/>
        <dbReference type="Rhea" id="RHEA-COMP:9752"/>
        <dbReference type="Rhea" id="RHEA-COMP:10505"/>
        <dbReference type="ChEBI" id="CHEBI:15378"/>
        <dbReference type="ChEBI" id="CHEBI:29969"/>
        <dbReference type="ChEBI" id="CHEBI:30616"/>
        <dbReference type="ChEBI" id="CHEBI:33019"/>
        <dbReference type="ChEBI" id="CHEBI:57586"/>
        <dbReference type="ChEBI" id="CHEBI:83144"/>
        <dbReference type="ChEBI" id="CHEBI:456215"/>
        <dbReference type="EC" id="6.3.4.15"/>
    </reaction>
</comment>
<dbReference type="GO" id="GO:0009249">
    <property type="term" value="P:protein lipoylation"/>
    <property type="evidence" value="ECO:0007669"/>
    <property type="project" value="UniProtKB-ARBA"/>
</dbReference>
<evidence type="ECO:0000256" key="4">
    <source>
        <dbReference type="ARBA" id="ARBA00023267"/>
    </source>
</evidence>
<keyword evidence="5" id="KW-0805">Transcription regulation</keyword>
<dbReference type="Gene3D" id="1.10.10.10">
    <property type="entry name" value="Winged helix-like DNA-binding domain superfamily/Winged helix DNA-binding domain"/>
    <property type="match status" value="1"/>
</dbReference>
<sequence>MGEIDMANQVAVLRLLIQAAPAYCSGDWLAQRLAISRTAIWKLVQGLQAAGHTIESRHGRGYRYVANNQLSAPVIEYALTALPPFDLTVLPTVDSTNAYLRRLVTQTPLALPKIVVADTQTAGYGRSGRAFYSPAQTGIYMSIGLPLSDQKALDAGLLTTSTAVVVAQTLQQLFAVDVSLKWVNDVLVNHHKVVGILSEGITSLETGQISAVIIGIGINLTTTAFPALLAHKAGAVVANPNGVTRNQVICELLRRFFNSYGTYRSGTFMDAYRKLSMVIDQQVELKSGTQKYRGVVTDIDAHGALVVKLETGQSRHFSSGEITKVNLLSGGYHG</sequence>
<keyword evidence="5" id="KW-0804">Transcription</keyword>
<dbReference type="Pfam" id="PF02237">
    <property type="entry name" value="BPL_C"/>
    <property type="match status" value="1"/>
</dbReference>
<evidence type="ECO:0000256" key="5">
    <source>
        <dbReference type="HAMAP-Rule" id="MF_00978"/>
    </source>
</evidence>
<dbReference type="GO" id="GO:0005737">
    <property type="term" value="C:cytoplasm"/>
    <property type="evidence" value="ECO:0007669"/>
    <property type="project" value="TreeGrafter"/>
</dbReference>
<evidence type="ECO:0000313" key="9">
    <source>
        <dbReference type="EMBL" id="KZV01574.1"/>
    </source>
</evidence>
<keyword evidence="1 5" id="KW-0436">Ligase</keyword>
<keyword evidence="4 5" id="KW-0092">Biotin</keyword>
<dbReference type="Proteomes" id="UP000076872">
    <property type="component" value="Unassembled WGS sequence"/>
</dbReference>
<dbReference type="SUPFAM" id="SSF55681">
    <property type="entry name" value="Class II aaRS and biotin synthetases"/>
    <property type="match status" value="1"/>
</dbReference>
<dbReference type="AlphaFoldDB" id="A0A0M4CLX5"/>
<dbReference type="PANTHER" id="PTHR12835">
    <property type="entry name" value="BIOTIN PROTEIN LIGASE"/>
    <property type="match status" value="1"/>
</dbReference>
<reference evidence="10 11" key="1">
    <citation type="submission" date="2016-03" db="EMBL/GenBank/DDBJ databases">
        <title>Comparative genomics of 54 Lactobacillus plantarum strains reveals genomic uncoupling from niche constraints.</title>
        <authorList>
            <person name="Martino M.E."/>
        </authorList>
    </citation>
    <scope>NUCLEOTIDE SEQUENCE [LARGE SCALE GENOMIC DNA]</scope>
    <source>
        <strain evidence="8 11">19.1</strain>
        <strain evidence="9 10">NAB2</strain>
        <strain evidence="7 12">Nizo2260</strain>
    </source>
</reference>
<keyword evidence="3 5" id="KW-0067">ATP-binding</keyword>
<dbReference type="GeneID" id="77217370"/>
<dbReference type="InterPro" id="IPR030855">
    <property type="entry name" value="Bifunct_BirA"/>
</dbReference>
<dbReference type="EC" id="6.3.4.15" evidence="5"/>
<keyword evidence="2 5" id="KW-0547">Nucleotide-binding</keyword>
<gene>
    <name evidence="5" type="primary">birA</name>
    <name evidence="8" type="ORF">Lp19_2258</name>
    <name evidence="9" type="ORF">NAB2_2194</name>
    <name evidence="7" type="ORF">Nizo2260_2858</name>
</gene>
<evidence type="ECO:0000256" key="2">
    <source>
        <dbReference type="ARBA" id="ARBA00022741"/>
    </source>
</evidence>
<evidence type="ECO:0000313" key="8">
    <source>
        <dbReference type="EMBL" id="KZU94284.1"/>
    </source>
</evidence>
<dbReference type="GO" id="GO:0006355">
    <property type="term" value="P:regulation of DNA-templated transcription"/>
    <property type="evidence" value="ECO:0007669"/>
    <property type="project" value="UniProtKB-UniRule"/>
</dbReference>
<dbReference type="InterPro" id="IPR003142">
    <property type="entry name" value="BPL_C"/>
</dbReference>
<evidence type="ECO:0000313" key="10">
    <source>
        <dbReference type="Proteomes" id="UP000076872"/>
    </source>
</evidence>
<dbReference type="EMBL" id="LUXM01000033">
    <property type="protein sequence ID" value="KZU94284.1"/>
    <property type="molecule type" value="Genomic_DNA"/>
</dbReference>
<comment type="caution">
    <text evidence="8">The sequence shown here is derived from an EMBL/GenBank/DDBJ whole genome shotgun (WGS) entry which is preliminary data.</text>
</comment>
<dbReference type="CDD" id="cd16442">
    <property type="entry name" value="BPL"/>
    <property type="match status" value="1"/>
</dbReference>
<comment type="caution">
    <text evidence="5">Lacks conserved residue(s) required for the propagation of feature annotation.</text>
</comment>
<accession>A0A0M4CLX5</accession>
<dbReference type="GO" id="GO:0003677">
    <property type="term" value="F:DNA binding"/>
    <property type="evidence" value="ECO:0007669"/>
    <property type="project" value="UniProtKB-UniRule"/>
</dbReference>
<feature type="domain" description="BPL/LPL catalytic" evidence="6">
    <location>
        <begin position="72"/>
        <end position="264"/>
    </location>
</feature>
<dbReference type="GO" id="GO:0005524">
    <property type="term" value="F:ATP binding"/>
    <property type="evidence" value="ECO:0007669"/>
    <property type="project" value="UniProtKB-UniRule"/>
</dbReference>
<protein>
    <recommendedName>
        <fullName evidence="5">Bifunctional ligase/repressor BirA</fullName>
    </recommendedName>
    <alternativeName>
        <fullName evidence="5">Biotin--[acetyl-CoA-carboxylase] ligase</fullName>
        <ecNumber evidence="5">6.3.4.15</ecNumber>
    </alternativeName>
    <alternativeName>
        <fullName evidence="5">Biotin--protein ligase</fullName>
    </alternativeName>
    <alternativeName>
        <fullName evidence="5">Biotin-[acetyl-CoA carboxylase] synthetase</fullName>
    </alternativeName>
</protein>
<dbReference type="InterPro" id="IPR004143">
    <property type="entry name" value="BPL_LPL_catalytic"/>
</dbReference>
<evidence type="ECO:0000256" key="3">
    <source>
        <dbReference type="ARBA" id="ARBA00022840"/>
    </source>
</evidence>
<dbReference type="SUPFAM" id="SSF50037">
    <property type="entry name" value="C-terminal domain of transcriptional repressors"/>
    <property type="match status" value="1"/>
</dbReference>
<dbReference type="Proteomes" id="UP000076989">
    <property type="component" value="Unassembled WGS sequence"/>
</dbReference>
<proteinExistence type="inferred from homology"/>
<dbReference type="InterPro" id="IPR045864">
    <property type="entry name" value="aa-tRNA-synth_II/BPL/LPL"/>
</dbReference>
<dbReference type="InterPro" id="IPR008988">
    <property type="entry name" value="Transcriptional_repressor_C"/>
</dbReference>
<dbReference type="Proteomes" id="UP000076882">
    <property type="component" value="Unassembled WGS sequence"/>
</dbReference>
<dbReference type="PATRIC" id="fig|1590.143.peg.1640"/>
<feature type="binding site" evidence="5">
    <location>
        <position position="120"/>
    </location>
    <ligand>
        <name>biotin</name>
        <dbReference type="ChEBI" id="CHEBI:57586"/>
    </ligand>
</feature>
<dbReference type="PANTHER" id="PTHR12835:SF5">
    <property type="entry name" value="BIOTIN--PROTEIN LIGASE"/>
    <property type="match status" value="1"/>
</dbReference>
<organism evidence="8 11">
    <name type="scientific">Lactiplantibacillus plantarum</name>
    <name type="common">Lactobacillus plantarum</name>
    <dbReference type="NCBI Taxonomy" id="1590"/>
    <lineage>
        <taxon>Bacteria</taxon>
        <taxon>Bacillati</taxon>
        <taxon>Bacillota</taxon>
        <taxon>Bacilli</taxon>
        <taxon>Lactobacillales</taxon>
        <taxon>Lactobacillaceae</taxon>
        <taxon>Lactiplantibacillus</taxon>
    </lineage>
</organism>
<dbReference type="HAMAP" id="MF_00978">
    <property type="entry name" value="Bifunct_BirA"/>
    <property type="match status" value="1"/>
</dbReference>
<dbReference type="EMBL" id="LUXO01000033">
    <property type="protein sequence ID" value="KZV01574.1"/>
    <property type="molecule type" value="Genomic_DNA"/>
</dbReference>
<dbReference type="RefSeq" id="WP_003641105.1">
    <property type="nucleotide sequence ID" value="NZ_AP018405.1"/>
</dbReference>
<evidence type="ECO:0000259" key="6">
    <source>
        <dbReference type="PROSITE" id="PS51733"/>
    </source>
</evidence>
<evidence type="ECO:0000313" key="12">
    <source>
        <dbReference type="Proteomes" id="UP000076989"/>
    </source>
</evidence>
<keyword evidence="5" id="KW-0678">Repressor</keyword>
<dbReference type="EMBL" id="LUWI01000037">
    <property type="protein sequence ID" value="KZU01618.1"/>
    <property type="molecule type" value="Genomic_DNA"/>
</dbReference>
<feature type="binding site" evidence="5">
    <location>
        <position position="192"/>
    </location>
    <ligand>
        <name>biotin</name>
        <dbReference type="ChEBI" id="CHEBI:57586"/>
    </ligand>
</feature>
<dbReference type="Pfam" id="PF08279">
    <property type="entry name" value="HTH_11"/>
    <property type="match status" value="1"/>
</dbReference>
<dbReference type="SUPFAM" id="SSF46785">
    <property type="entry name" value="Winged helix' DNA-binding domain"/>
    <property type="match status" value="1"/>
</dbReference>
<dbReference type="InterPro" id="IPR013196">
    <property type="entry name" value="HTH_11"/>
</dbReference>
<keyword evidence="5" id="KW-0238">DNA-binding</keyword>
<feature type="binding site" evidence="5">
    <location>
        <begin position="95"/>
        <end position="97"/>
    </location>
    <ligand>
        <name>biotin</name>
        <dbReference type="ChEBI" id="CHEBI:57586"/>
    </ligand>
</feature>
<comment type="similarity">
    <text evidence="5">Belongs to the biotin--protein ligase family.</text>
</comment>
<dbReference type="PROSITE" id="PS51733">
    <property type="entry name" value="BPL_LPL_CATALYTIC"/>
    <property type="match status" value="1"/>
</dbReference>
<dbReference type="Gene3D" id="3.30.930.10">
    <property type="entry name" value="Bira Bifunctional Protein, Domain 2"/>
    <property type="match status" value="1"/>
</dbReference>
<evidence type="ECO:0000313" key="11">
    <source>
        <dbReference type="Proteomes" id="UP000076882"/>
    </source>
</evidence>
<dbReference type="GO" id="GO:0004077">
    <property type="term" value="F:biotin--[biotin carboxyl-carrier protein] ligase activity"/>
    <property type="evidence" value="ECO:0007669"/>
    <property type="project" value="UniProtKB-UniRule"/>
</dbReference>
<name>A0A0M4CLX5_LACPN</name>
<dbReference type="InterPro" id="IPR036388">
    <property type="entry name" value="WH-like_DNA-bd_sf"/>
</dbReference>
<dbReference type="Pfam" id="PF03099">
    <property type="entry name" value="BPL_LplA_LipB"/>
    <property type="match status" value="1"/>
</dbReference>
<dbReference type="NCBIfam" id="TIGR00121">
    <property type="entry name" value="birA_ligase"/>
    <property type="match status" value="1"/>
</dbReference>